<feature type="compositionally biased region" description="Polar residues" evidence="1">
    <location>
        <begin position="118"/>
        <end position="131"/>
    </location>
</feature>
<evidence type="ECO:0000313" key="2">
    <source>
        <dbReference type="EMBL" id="RPA74616.1"/>
    </source>
</evidence>
<reference evidence="2 3" key="1">
    <citation type="journal article" date="2018" name="Nat. Ecol. Evol.">
        <title>Pezizomycetes genomes reveal the molecular basis of ectomycorrhizal truffle lifestyle.</title>
        <authorList>
            <person name="Murat C."/>
            <person name="Payen T."/>
            <person name="Noel B."/>
            <person name="Kuo A."/>
            <person name="Morin E."/>
            <person name="Chen J."/>
            <person name="Kohler A."/>
            <person name="Krizsan K."/>
            <person name="Balestrini R."/>
            <person name="Da Silva C."/>
            <person name="Montanini B."/>
            <person name="Hainaut M."/>
            <person name="Levati E."/>
            <person name="Barry K.W."/>
            <person name="Belfiori B."/>
            <person name="Cichocki N."/>
            <person name="Clum A."/>
            <person name="Dockter R.B."/>
            <person name="Fauchery L."/>
            <person name="Guy J."/>
            <person name="Iotti M."/>
            <person name="Le Tacon F."/>
            <person name="Lindquist E.A."/>
            <person name="Lipzen A."/>
            <person name="Malagnac F."/>
            <person name="Mello A."/>
            <person name="Molinier V."/>
            <person name="Miyauchi S."/>
            <person name="Poulain J."/>
            <person name="Riccioni C."/>
            <person name="Rubini A."/>
            <person name="Sitrit Y."/>
            <person name="Splivallo R."/>
            <person name="Traeger S."/>
            <person name="Wang M."/>
            <person name="Zifcakova L."/>
            <person name="Wipf D."/>
            <person name="Zambonelli A."/>
            <person name="Paolocci F."/>
            <person name="Nowrousian M."/>
            <person name="Ottonello S."/>
            <person name="Baldrian P."/>
            <person name="Spatafora J.W."/>
            <person name="Henrissat B."/>
            <person name="Nagy L.G."/>
            <person name="Aury J.M."/>
            <person name="Wincker P."/>
            <person name="Grigoriev I.V."/>
            <person name="Bonfante P."/>
            <person name="Martin F.M."/>
        </authorList>
    </citation>
    <scope>NUCLEOTIDE SEQUENCE [LARGE SCALE GENOMIC DNA]</scope>
    <source>
        <strain evidence="2 3">RN42</strain>
    </source>
</reference>
<dbReference type="AlphaFoldDB" id="A0A3N4HNT9"/>
<gene>
    <name evidence="2" type="ORF">BJ508DRAFT_332903</name>
</gene>
<dbReference type="EMBL" id="ML119785">
    <property type="protein sequence ID" value="RPA74616.1"/>
    <property type="molecule type" value="Genomic_DNA"/>
</dbReference>
<accession>A0A3N4HNT9</accession>
<protein>
    <submittedName>
        <fullName evidence="2">Uncharacterized protein</fullName>
    </submittedName>
</protein>
<keyword evidence="3" id="KW-1185">Reference proteome</keyword>
<feature type="compositionally biased region" description="Polar residues" evidence="1">
    <location>
        <begin position="160"/>
        <end position="177"/>
    </location>
</feature>
<proteinExistence type="predicted"/>
<sequence length="215" mass="23289">MPPKPKAKTSLSREQQQVLHQLWIERGGLPAPSETREIEELIEEMGGGSFKDVKAACARYSTKELPADGAMSSKRTSLDSHFSPGNRQKRAGSELVSPIPKRNGVMSPPSLSARRDQANTSIDSITGNRFGSTVGGMRPIDEDDLDMDDWTKLGHESGRGISQQNQLPTPGSSTQGLASAHHGNITPQMGDPLLTPRQVLQDTTALDIGVLRKRL</sequence>
<organism evidence="2 3">
    <name type="scientific">Ascobolus immersus RN42</name>
    <dbReference type="NCBI Taxonomy" id="1160509"/>
    <lineage>
        <taxon>Eukaryota</taxon>
        <taxon>Fungi</taxon>
        <taxon>Dikarya</taxon>
        <taxon>Ascomycota</taxon>
        <taxon>Pezizomycotina</taxon>
        <taxon>Pezizomycetes</taxon>
        <taxon>Pezizales</taxon>
        <taxon>Ascobolaceae</taxon>
        <taxon>Ascobolus</taxon>
    </lineage>
</organism>
<dbReference type="Proteomes" id="UP000275078">
    <property type="component" value="Unassembled WGS sequence"/>
</dbReference>
<feature type="compositionally biased region" description="Polar residues" evidence="1">
    <location>
        <begin position="73"/>
        <end position="86"/>
    </location>
</feature>
<evidence type="ECO:0000256" key="1">
    <source>
        <dbReference type="SAM" id="MobiDB-lite"/>
    </source>
</evidence>
<feature type="compositionally biased region" description="Basic and acidic residues" evidence="1">
    <location>
        <begin position="149"/>
        <end position="158"/>
    </location>
</feature>
<evidence type="ECO:0000313" key="3">
    <source>
        <dbReference type="Proteomes" id="UP000275078"/>
    </source>
</evidence>
<feature type="region of interest" description="Disordered" evidence="1">
    <location>
        <begin position="66"/>
        <end position="193"/>
    </location>
</feature>
<name>A0A3N4HNT9_ASCIM</name>